<name>A0A0P1MLY3_9BACT</name>
<dbReference type="EMBL" id="CZVW01000001">
    <property type="protein sequence ID" value="CUS96360.1"/>
    <property type="molecule type" value="Genomic_DNA"/>
</dbReference>
<reference evidence="4" key="1">
    <citation type="submission" date="2015-11" db="EMBL/GenBank/DDBJ databases">
        <authorList>
            <person name="Varghese N."/>
        </authorList>
    </citation>
    <scope>NUCLEOTIDE SEQUENCE [LARGE SCALE GENOMIC DNA]</scope>
    <source>
        <strain evidence="4">JGI-23</strain>
    </source>
</reference>
<dbReference type="Proteomes" id="UP000199197">
    <property type="component" value="Unassembled WGS sequence"/>
</dbReference>
<dbReference type="InterPro" id="IPR045741">
    <property type="entry name" value="PorV"/>
</dbReference>
<sequence length="333" mass="36705">MRKTIAIFFSFLLLLSNSHSQVRKSGINSLAFLKVGVGARQVAIGSAATTLKGEPNMIFWNPAGIVLSDKKLAIEFTYNRWIADIAQVALGATYNFGKIGTVGFGLISFGLSNIPADRDLLPPDLAYLQIDQQTSSTYNFRDIAIIISYARNVTDVLSIGVNLKYLREQIDDLSASAFAVDLGASYKVTDFWDIGARLSNLGSDIRYYDIASPIPLSFSIGTSFHYTYQGSFTGKLFVDFVQPQDLPQLFFTGVELDAWNMFFVRAGYKFNYSGTKDKGTSWRGPVETTIEGFSVGVGAKLGISDYSVSFDYAFTQMKLLDNVHRITVGFGLK</sequence>
<protein>
    <recommendedName>
        <fullName evidence="2">Type IX secretion system protein PorV domain-containing protein</fullName>
    </recommendedName>
</protein>
<keyword evidence="4" id="KW-1185">Reference proteome</keyword>
<dbReference type="NCBIfam" id="NF033709">
    <property type="entry name" value="PorV_fam"/>
    <property type="match status" value="1"/>
</dbReference>
<gene>
    <name evidence="3" type="ORF">JGI23_00108</name>
</gene>
<feature type="signal peptide" evidence="1">
    <location>
        <begin position="1"/>
        <end position="20"/>
    </location>
</feature>
<dbReference type="RefSeq" id="WP_092346812.1">
    <property type="nucleotide sequence ID" value="NZ_CZVW01000001.1"/>
</dbReference>
<accession>A0A0P1MLY3</accession>
<keyword evidence="1" id="KW-0732">Signal</keyword>
<dbReference type="Gene3D" id="2.40.160.60">
    <property type="entry name" value="Outer membrane protein transport protein (OMPP1/FadL/TodX)"/>
    <property type="match status" value="1"/>
</dbReference>
<evidence type="ECO:0000313" key="3">
    <source>
        <dbReference type="EMBL" id="CUS96360.1"/>
    </source>
</evidence>
<proteinExistence type="predicted"/>
<feature type="domain" description="Type IX secretion system protein PorV" evidence="2">
    <location>
        <begin position="28"/>
        <end position="228"/>
    </location>
</feature>
<evidence type="ECO:0000256" key="1">
    <source>
        <dbReference type="SAM" id="SignalP"/>
    </source>
</evidence>
<feature type="chain" id="PRO_5006067631" description="Type IX secretion system protein PorV domain-containing protein" evidence="1">
    <location>
        <begin position="21"/>
        <end position="333"/>
    </location>
</feature>
<dbReference type="OrthoDB" id="9773080at2"/>
<dbReference type="AlphaFoldDB" id="A0A0P1MLY3"/>
<evidence type="ECO:0000259" key="2">
    <source>
        <dbReference type="Pfam" id="PF19572"/>
    </source>
</evidence>
<dbReference type="Pfam" id="PF19572">
    <property type="entry name" value="PorV"/>
    <property type="match status" value="1"/>
</dbReference>
<evidence type="ECO:0000313" key="4">
    <source>
        <dbReference type="Proteomes" id="UP000199197"/>
    </source>
</evidence>
<organism evidence="3 4">
    <name type="scientific">Candidatus Chryseopegocella kryptomonas</name>
    <dbReference type="NCBI Taxonomy" id="1633643"/>
    <lineage>
        <taxon>Bacteria</taxon>
        <taxon>Pseudomonadati</taxon>
        <taxon>Candidatus Kryptoniota</taxon>
        <taxon>Candidatus Chryseopegocella</taxon>
    </lineage>
</organism>
<dbReference type="SUPFAM" id="SSF56935">
    <property type="entry name" value="Porins"/>
    <property type="match status" value="1"/>
</dbReference>